<dbReference type="Proteomes" id="UP000484076">
    <property type="component" value="Unassembled WGS sequence"/>
</dbReference>
<evidence type="ECO:0000256" key="1">
    <source>
        <dbReference type="SAM" id="SignalP"/>
    </source>
</evidence>
<name>A0A8X8H0Z0_9RHOB</name>
<evidence type="ECO:0000313" key="2">
    <source>
        <dbReference type="EMBL" id="NUB44132.1"/>
    </source>
</evidence>
<reference evidence="2" key="1">
    <citation type="submission" date="2020-05" db="EMBL/GenBank/DDBJ databases">
        <title>Fertoebacter nigrum gen. nov., sp. nov., a new member of the family Rhodobacteraceae.</title>
        <authorList>
            <person name="Szuroczki S."/>
            <person name="Abbaszade G."/>
            <person name="Buni D."/>
            <person name="Schumann P."/>
            <person name="Toth E."/>
        </authorList>
    </citation>
    <scope>NUCLEOTIDE SEQUENCE</scope>
    <source>
        <strain evidence="2">RG-N-1a</strain>
    </source>
</reference>
<protein>
    <submittedName>
        <fullName evidence="2">Uncharacterized protein</fullName>
    </submittedName>
</protein>
<accession>A0A8X8H0Z0</accession>
<organism evidence="2 3">
    <name type="scientific">Fertoeibacter niger</name>
    <dbReference type="NCBI Taxonomy" id="2656921"/>
    <lineage>
        <taxon>Bacteria</taxon>
        <taxon>Pseudomonadati</taxon>
        <taxon>Pseudomonadota</taxon>
        <taxon>Alphaproteobacteria</taxon>
        <taxon>Rhodobacterales</taxon>
        <taxon>Paracoccaceae</taxon>
        <taxon>Fertoeibacter</taxon>
    </lineage>
</organism>
<evidence type="ECO:0000313" key="3">
    <source>
        <dbReference type="Proteomes" id="UP000484076"/>
    </source>
</evidence>
<keyword evidence="1" id="KW-0732">Signal</keyword>
<dbReference type="AlphaFoldDB" id="A0A8X8H0Z0"/>
<comment type="caution">
    <text evidence="2">The sequence shown here is derived from an EMBL/GenBank/DDBJ whole genome shotgun (WGS) entry which is preliminary data.</text>
</comment>
<dbReference type="RefSeq" id="WP_152824643.1">
    <property type="nucleotide sequence ID" value="NZ_WHUT02000003.1"/>
</dbReference>
<feature type="chain" id="PRO_5036489487" evidence="1">
    <location>
        <begin position="19"/>
        <end position="94"/>
    </location>
</feature>
<sequence length="94" mass="10210">MQLRLTLLALLLATPVTASPIAEIICAPRQQMEQRLTGQYQAGLQGSGLRDRDSVMEVWAAANGRWTLVLRYTSGQSCIVAMGEAWDAPLPNPA</sequence>
<dbReference type="EMBL" id="WHUT02000003">
    <property type="protein sequence ID" value="NUB44132.1"/>
    <property type="molecule type" value="Genomic_DNA"/>
</dbReference>
<feature type="signal peptide" evidence="1">
    <location>
        <begin position="1"/>
        <end position="18"/>
    </location>
</feature>
<gene>
    <name evidence="2" type="ORF">GEU84_007045</name>
</gene>
<proteinExistence type="predicted"/>
<keyword evidence="3" id="KW-1185">Reference proteome</keyword>